<dbReference type="Proteomes" id="UP001596297">
    <property type="component" value="Unassembled WGS sequence"/>
</dbReference>
<sequence>MREFRTASSLTRLSGSGAVALQDWKAGSLSAQQALEAVRADLLDSYGARLNEALGELGRAQTQNYRATAAEQTALVRGYFQLLAPQYAEQRGEEALAATERLLAGLPQTLPELSADLETFRAAPLSDREVRARTSQAVRFAELVAVEYARGSRTAAARSL</sequence>
<evidence type="ECO:0000313" key="1">
    <source>
        <dbReference type="EMBL" id="MFC6592916.1"/>
    </source>
</evidence>
<reference evidence="2" key="3">
    <citation type="submission" date="2024-09" db="EMBL/GenBank/DDBJ databases">
        <authorList>
            <person name="Sun Q."/>
            <person name="Mori K."/>
        </authorList>
    </citation>
    <scope>NUCLEOTIDE SEQUENCE</scope>
    <source>
        <strain evidence="2">NBRC 112440</strain>
    </source>
</reference>
<reference evidence="3" key="2">
    <citation type="journal article" date="2019" name="Int. J. Syst. Evol. Microbiol.">
        <title>The Global Catalogue of Microorganisms (GCM) 10K type strain sequencing project: providing services to taxonomists for standard genome sequencing and annotation.</title>
        <authorList>
            <consortium name="The Broad Institute Genomics Platform"/>
            <consortium name="The Broad Institute Genome Sequencing Center for Infectious Disease"/>
            <person name="Wu L."/>
            <person name="Ma J."/>
        </authorList>
    </citation>
    <scope>NUCLEOTIDE SEQUENCE [LARGE SCALE GENOMIC DNA]</scope>
    <source>
        <strain evidence="3">CGMCC 1.15772</strain>
    </source>
</reference>
<reference evidence="2" key="1">
    <citation type="journal article" date="2014" name="Int. J. Syst. Evol. Microbiol.">
        <title>Complete genome of a new Firmicutes species belonging to the dominant human colonic microbiota ('Ruminococcus bicirculans') reveals two chromosomes and a selective capacity to utilize plant glucans.</title>
        <authorList>
            <consortium name="NISC Comparative Sequencing Program"/>
            <person name="Wegmann U."/>
            <person name="Louis P."/>
            <person name="Goesmann A."/>
            <person name="Henrissat B."/>
            <person name="Duncan S.H."/>
            <person name="Flint H.J."/>
        </authorList>
    </citation>
    <scope>NUCLEOTIDE SEQUENCE</scope>
    <source>
        <strain evidence="2">NBRC 112440</strain>
    </source>
</reference>
<keyword evidence="3" id="KW-1185">Reference proteome</keyword>
<dbReference type="EMBL" id="JBHSWD010000003">
    <property type="protein sequence ID" value="MFC6593045.1"/>
    <property type="molecule type" value="Genomic_DNA"/>
</dbReference>
<comment type="caution">
    <text evidence="2">The sequence shown here is derived from an EMBL/GenBank/DDBJ whole genome shotgun (WGS) entry which is preliminary data.</text>
</comment>
<organism evidence="2 3">
    <name type="scientific">Deinococcus lacus</name>
    <dbReference type="NCBI Taxonomy" id="392561"/>
    <lineage>
        <taxon>Bacteria</taxon>
        <taxon>Thermotogati</taxon>
        <taxon>Deinococcota</taxon>
        <taxon>Deinococci</taxon>
        <taxon>Deinococcales</taxon>
        <taxon>Deinococcaceae</taxon>
        <taxon>Deinococcus</taxon>
    </lineage>
</organism>
<name>A0ABW1YIU5_9DEIO</name>
<accession>A0ABW1YIU5</accession>
<protein>
    <submittedName>
        <fullName evidence="2">Uncharacterized protein</fullName>
    </submittedName>
</protein>
<proteinExistence type="predicted"/>
<dbReference type="RefSeq" id="WP_380084028.1">
    <property type="nucleotide sequence ID" value="NZ_JBHSWD010000003.1"/>
</dbReference>
<gene>
    <name evidence="1" type="ORF">ACFP81_13515</name>
    <name evidence="2" type="ORF">ACFP81_14210</name>
</gene>
<dbReference type="EMBL" id="JBHSWD010000003">
    <property type="protein sequence ID" value="MFC6592916.1"/>
    <property type="molecule type" value="Genomic_DNA"/>
</dbReference>
<evidence type="ECO:0000313" key="2">
    <source>
        <dbReference type="EMBL" id="MFC6593045.1"/>
    </source>
</evidence>
<evidence type="ECO:0000313" key="3">
    <source>
        <dbReference type="Proteomes" id="UP001596297"/>
    </source>
</evidence>